<organism evidence="2 3">
    <name type="scientific">Psychrosphaera algicola</name>
    <dbReference type="NCBI Taxonomy" id="3023714"/>
    <lineage>
        <taxon>Bacteria</taxon>
        <taxon>Pseudomonadati</taxon>
        <taxon>Pseudomonadota</taxon>
        <taxon>Gammaproteobacteria</taxon>
        <taxon>Alteromonadales</taxon>
        <taxon>Pseudoalteromonadaceae</taxon>
        <taxon>Psychrosphaera</taxon>
    </lineage>
</organism>
<gene>
    <name evidence="2" type="ORF">PN838_01330</name>
</gene>
<evidence type="ECO:0000313" key="2">
    <source>
        <dbReference type="EMBL" id="MDC2887741.1"/>
    </source>
</evidence>
<comment type="caution">
    <text evidence="2">The sequence shown here is derived from an EMBL/GenBank/DDBJ whole genome shotgun (WGS) entry which is preliminary data.</text>
</comment>
<keyword evidence="1" id="KW-0732">Signal</keyword>
<protein>
    <submittedName>
        <fullName evidence="2">Uncharacterized protein</fullName>
    </submittedName>
</protein>
<sequence length="151" mass="16376">MMTHFVVAGRNLLLIFISMLVLACSDSNKTTTIDESFTVELDSTELTVEINSTALLNYLVVQETEFDINVAITSAPSHGTLAVDQTNKQISFMLGDQTGSGQFTLSFSSQTQTSEMTVNYVATPISTDPELKIQTLTVQAQLMTAPLVNST</sequence>
<name>A0ABT5F8J4_9GAMM</name>
<proteinExistence type="predicted"/>
<accession>A0ABT5F8J4</accession>
<evidence type="ECO:0000256" key="1">
    <source>
        <dbReference type="SAM" id="SignalP"/>
    </source>
</evidence>
<feature type="chain" id="PRO_5047491454" evidence="1">
    <location>
        <begin position="24"/>
        <end position="151"/>
    </location>
</feature>
<keyword evidence="3" id="KW-1185">Reference proteome</keyword>
<evidence type="ECO:0000313" key="3">
    <source>
        <dbReference type="Proteomes" id="UP001528411"/>
    </source>
</evidence>
<dbReference type="EMBL" id="JAQOMS010000002">
    <property type="protein sequence ID" value="MDC2887741.1"/>
    <property type="molecule type" value="Genomic_DNA"/>
</dbReference>
<dbReference type="RefSeq" id="WP_272179541.1">
    <property type="nucleotide sequence ID" value="NZ_JAQOMS010000002.1"/>
</dbReference>
<dbReference type="Proteomes" id="UP001528411">
    <property type="component" value="Unassembled WGS sequence"/>
</dbReference>
<reference evidence="2 3" key="1">
    <citation type="submission" date="2023-01" db="EMBL/GenBank/DDBJ databases">
        <title>Psychrosphaera sp. nov., isolated from marine algae.</title>
        <authorList>
            <person name="Bayburt H."/>
            <person name="Choi B.J."/>
            <person name="Kim J.M."/>
            <person name="Choi D.G."/>
            <person name="Jeon C.O."/>
        </authorList>
    </citation>
    <scope>NUCLEOTIDE SEQUENCE [LARGE SCALE GENOMIC DNA]</scope>
    <source>
        <strain evidence="2 3">G1-22</strain>
    </source>
</reference>
<feature type="signal peptide" evidence="1">
    <location>
        <begin position="1"/>
        <end position="23"/>
    </location>
</feature>